<protein>
    <submittedName>
        <fullName evidence="6">Tetratricopeptide repeat protein</fullName>
    </submittedName>
</protein>
<keyword evidence="5" id="KW-1133">Transmembrane helix</keyword>
<evidence type="ECO:0000256" key="3">
    <source>
        <dbReference type="PROSITE-ProRule" id="PRU00339"/>
    </source>
</evidence>
<dbReference type="InterPro" id="IPR019734">
    <property type="entry name" value="TPR_rpt"/>
</dbReference>
<keyword evidence="5" id="KW-0472">Membrane</keyword>
<sequence length="665" mass="70258">MSAALAQFHFLRPWWLCALVVLPWLLWQASRRSRGLQALSRLVDAELLSSLLQGRSARQRLPLGLLALAWLLAVLALAGPAWSRVEQPLYARRAAQVVAISLSQRMLSHDVAPSRIDRARFKAHDLLTANRDGLNALVGYAGEAFVVAPLTSDVHSLGTLLDAMAPDTMPADGDNAAAAIARGAALIRDAKVGGGSLVLIADTAGTAAQAAARQARSEGVRVSVLGVGTLHGAPVPLPGGGFLHDAKGDLQLAARDDAALAAVAAAGGGRYVAMSADDGDVAALKGELRAGSTQAAQGQVGDEWQDRGPWLLLLLLPLAALAFRRGWLLLLPLVLLPMLPGTAHATTWRDLWQRRDQQAAQALKRDDAKQAMQLAKDPAWRGAAAYRAGDYAAAARALHEAPGGDAAYNLGNALAREGRYEDAIKAYDHALQLDPANADAQANRQAVEDWLRKQPPQKQSSPQQQKQGGSSSSQGQGSDSGQGKDQPGRNGQDKNGQDKNDRDKNGQDKNGQDGNGGESGQSSPQDNNPAQSQKPQDSSDGAGQSPQDPSKPTEGKSSDRSATSPDQSQSTPEQQAAQQAQTAKAQQALKQQLDKELGAAGPSTTKQPPTHQLGADGADDPQSKLPADLRQALQRVPDDPGALLRRKFELEYQRRHGGIPDEDGP</sequence>
<dbReference type="Gene3D" id="3.40.50.410">
    <property type="entry name" value="von Willebrand factor, type A domain"/>
    <property type="match status" value="1"/>
</dbReference>
<evidence type="ECO:0000313" key="7">
    <source>
        <dbReference type="Proteomes" id="UP001562159"/>
    </source>
</evidence>
<feature type="compositionally biased region" description="Low complexity" evidence="4">
    <location>
        <begin position="567"/>
        <end position="591"/>
    </location>
</feature>
<dbReference type="Pfam" id="PF07719">
    <property type="entry name" value="TPR_2"/>
    <property type="match status" value="1"/>
</dbReference>
<dbReference type="InterPro" id="IPR050768">
    <property type="entry name" value="UPF0353/GerABKA_families"/>
</dbReference>
<organism evidence="6 7">
    <name type="scientific">Rhodanobacter humi</name>
    <dbReference type="NCBI Taxonomy" id="1888173"/>
    <lineage>
        <taxon>Bacteria</taxon>
        <taxon>Pseudomonadati</taxon>
        <taxon>Pseudomonadota</taxon>
        <taxon>Gammaproteobacteria</taxon>
        <taxon>Lysobacterales</taxon>
        <taxon>Rhodanobacteraceae</taxon>
        <taxon>Rhodanobacter</taxon>
    </lineage>
</organism>
<gene>
    <name evidence="6" type="ORF">AB7878_07395</name>
</gene>
<keyword evidence="7" id="KW-1185">Reference proteome</keyword>
<accession>A0ABV4ARQ5</accession>
<feature type="repeat" description="TPR" evidence="3">
    <location>
        <begin position="404"/>
        <end position="437"/>
    </location>
</feature>
<feature type="region of interest" description="Disordered" evidence="4">
    <location>
        <begin position="438"/>
        <end position="665"/>
    </location>
</feature>
<proteinExistence type="predicted"/>
<keyword evidence="5" id="KW-0812">Transmembrane</keyword>
<evidence type="ECO:0000256" key="5">
    <source>
        <dbReference type="SAM" id="Phobius"/>
    </source>
</evidence>
<dbReference type="InterPro" id="IPR013105">
    <property type="entry name" value="TPR_2"/>
</dbReference>
<keyword evidence="2 3" id="KW-0802">TPR repeat</keyword>
<dbReference type="SUPFAM" id="SSF48452">
    <property type="entry name" value="TPR-like"/>
    <property type="match status" value="1"/>
</dbReference>
<dbReference type="InterPro" id="IPR011990">
    <property type="entry name" value="TPR-like_helical_dom_sf"/>
</dbReference>
<dbReference type="Gene3D" id="1.25.40.10">
    <property type="entry name" value="Tetratricopeptide repeat domain"/>
    <property type="match status" value="1"/>
</dbReference>
<feature type="compositionally biased region" description="Polar residues" evidence="4">
    <location>
        <begin position="520"/>
        <end position="550"/>
    </location>
</feature>
<dbReference type="PROSITE" id="PS50293">
    <property type="entry name" value="TPR_REGION"/>
    <property type="match status" value="1"/>
</dbReference>
<evidence type="ECO:0000256" key="4">
    <source>
        <dbReference type="SAM" id="MobiDB-lite"/>
    </source>
</evidence>
<dbReference type="PROSITE" id="PS50005">
    <property type="entry name" value="TPR"/>
    <property type="match status" value="1"/>
</dbReference>
<dbReference type="PANTHER" id="PTHR22550">
    <property type="entry name" value="SPORE GERMINATION PROTEIN"/>
    <property type="match status" value="1"/>
</dbReference>
<feature type="compositionally biased region" description="Basic and acidic residues" evidence="4">
    <location>
        <begin position="491"/>
        <end position="511"/>
    </location>
</feature>
<keyword evidence="1" id="KW-0677">Repeat</keyword>
<feature type="transmembrane region" description="Helical" evidence="5">
    <location>
        <begin position="61"/>
        <end position="83"/>
    </location>
</feature>
<dbReference type="SUPFAM" id="SSF53300">
    <property type="entry name" value="vWA-like"/>
    <property type="match status" value="1"/>
</dbReference>
<dbReference type="PANTHER" id="PTHR22550:SF14">
    <property type="entry name" value="VWFA DOMAIN-CONTAINING PROTEIN"/>
    <property type="match status" value="1"/>
</dbReference>
<dbReference type="Proteomes" id="UP001562159">
    <property type="component" value="Unassembled WGS sequence"/>
</dbReference>
<dbReference type="SMART" id="SM00028">
    <property type="entry name" value="TPR"/>
    <property type="match status" value="1"/>
</dbReference>
<evidence type="ECO:0000313" key="6">
    <source>
        <dbReference type="EMBL" id="MEY2182239.1"/>
    </source>
</evidence>
<comment type="caution">
    <text evidence="6">The sequence shown here is derived from an EMBL/GenBank/DDBJ whole genome shotgun (WGS) entry which is preliminary data.</text>
</comment>
<dbReference type="EMBL" id="JBGBPY010000001">
    <property type="protein sequence ID" value="MEY2182239.1"/>
    <property type="molecule type" value="Genomic_DNA"/>
</dbReference>
<evidence type="ECO:0000256" key="2">
    <source>
        <dbReference type="ARBA" id="ARBA00022803"/>
    </source>
</evidence>
<feature type="compositionally biased region" description="Low complexity" evidence="4">
    <location>
        <begin position="453"/>
        <end position="485"/>
    </location>
</feature>
<dbReference type="InterPro" id="IPR036465">
    <property type="entry name" value="vWFA_dom_sf"/>
</dbReference>
<reference evidence="6 7" key="1">
    <citation type="submission" date="2024-07" db="EMBL/GenBank/DDBJ databases">
        <title>Molecular mechanisms and environmental adaptations of flagellar loss and biofilm growth of Rhodanobacter under environmental stress.</title>
        <authorList>
            <person name="Chen M."/>
        </authorList>
    </citation>
    <scope>NUCLEOTIDE SEQUENCE [LARGE SCALE GENOMIC DNA]</scope>
    <source>
        <strain evidence="6 7">RS22</strain>
    </source>
</reference>
<name>A0ABV4ARQ5_9GAMM</name>
<evidence type="ECO:0000256" key="1">
    <source>
        <dbReference type="ARBA" id="ARBA00022737"/>
    </source>
</evidence>